<evidence type="ECO:0000313" key="3">
    <source>
        <dbReference type="Proteomes" id="UP000558284"/>
    </source>
</evidence>
<organism evidence="2 3">
    <name type="scientific">Mesorhizobium neociceri</name>
    <dbReference type="NCBI Taxonomy" id="1307853"/>
    <lineage>
        <taxon>Bacteria</taxon>
        <taxon>Pseudomonadati</taxon>
        <taxon>Pseudomonadota</taxon>
        <taxon>Alphaproteobacteria</taxon>
        <taxon>Hyphomicrobiales</taxon>
        <taxon>Phyllobacteriaceae</taxon>
        <taxon>Mesorhizobium</taxon>
    </lineage>
</organism>
<feature type="transmembrane region" description="Helical" evidence="1">
    <location>
        <begin position="124"/>
        <end position="152"/>
    </location>
</feature>
<comment type="caution">
    <text evidence="2">The sequence shown here is derived from an EMBL/GenBank/DDBJ whole genome shotgun (WGS) entry which is preliminary data.</text>
</comment>
<protein>
    <recommendedName>
        <fullName evidence="4">Glycerophosphoryl diester phosphodiesterase membrane domain-containing protein</fullName>
    </recommendedName>
</protein>
<evidence type="ECO:0008006" key="4">
    <source>
        <dbReference type="Google" id="ProtNLM"/>
    </source>
</evidence>
<accession>A0A838BG37</accession>
<proteinExistence type="predicted"/>
<evidence type="ECO:0000313" key="2">
    <source>
        <dbReference type="EMBL" id="MBA1144831.1"/>
    </source>
</evidence>
<feature type="transmembrane region" description="Helical" evidence="1">
    <location>
        <begin position="158"/>
        <end position="183"/>
    </location>
</feature>
<sequence length="290" mass="30958">MTSLTQERPEKFRIGRVFSNSFAVIGRNLGFLAVVVGLFSTLPALLYNLWNLSRVATMVNVRVGGNAFETSAMESYSAVSVIASLIIFVLALLVQAALVRGAIEDLNGKRPVIGDCIQIALRSFFPTLGIGILVIITLVVAVFVMVFISWLIPPVGWLIGLALALIPAFVWLISVSVSVPIAVQERLGVFGSISRSRTLTKGSRWSIFWLLLIICVAAMLIQAVFSLFFGLAIASTGGITGAGIIVGAIGSSLVSTIFSTMLSVTVAVAYVELRQVKEGTSVDELAEIFS</sequence>
<feature type="transmembrane region" description="Helical" evidence="1">
    <location>
        <begin position="78"/>
        <end position="103"/>
    </location>
</feature>
<gene>
    <name evidence="2" type="ORF">H0241_32055</name>
</gene>
<dbReference type="RefSeq" id="WP_181061763.1">
    <property type="nucleotide sequence ID" value="NZ_JACDTY010000028.1"/>
</dbReference>
<keyword evidence="1" id="KW-0472">Membrane</keyword>
<reference evidence="2 3" key="1">
    <citation type="submission" date="2020-07" db="EMBL/GenBank/DDBJ databases">
        <title>Definition of the novel symbiovar canariense within Mesorhizobium novociceri, a new species of genus Mesorhizobium nodulating Cicer canariense in the Caldera de Taburiente National Park (La Palma, Canary Islands).</title>
        <authorList>
            <person name="Leon-Barrios M."/>
            <person name="Perez-Yepez J."/>
            <person name="Flores-Felix J.D."/>
            <person name="Ramirez-Baena M.H."/>
            <person name="Pulido-Suarez L."/>
            <person name="Igual J.M."/>
            <person name="Velazquez E."/>
            <person name="Peix A."/>
        </authorList>
    </citation>
    <scope>NUCLEOTIDE SEQUENCE [LARGE SCALE GENOMIC DNA]</scope>
    <source>
        <strain evidence="2 3">CCANP35</strain>
    </source>
</reference>
<dbReference type="Proteomes" id="UP000558284">
    <property type="component" value="Unassembled WGS sequence"/>
</dbReference>
<keyword evidence="3" id="KW-1185">Reference proteome</keyword>
<keyword evidence="1" id="KW-0812">Transmembrane</keyword>
<feature type="transmembrane region" description="Helical" evidence="1">
    <location>
        <begin position="29"/>
        <end position="50"/>
    </location>
</feature>
<name>A0A838BG37_9HYPH</name>
<feature type="transmembrane region" description="Helical" evidence="1">
    <location>
        <begin position="204"/>
        <end position="233"/>
    </location>
</feature>
<evidence type="ECO:0000256" key="1">
    <source>
        <dbReference type="SAM" id="Phobius"/>
    </source>
</evidence>
<feature type="transmembrane region" description="Helical" evidence="1">
    <location>
        <begin position="239"/>
        <end position="271"/>
    </location>
</feature>
<keyword evidence="1" id="KW-1133">Transmembrane helix</keyword>
<dbReference type="AlphaFoldDB" id="A0A838BG37"/>
<dbReference type="EMBL" id="JACDTY010000028">
    <property type="protein sequence ID" value="MBA1144831.1"/>
    <property type="molecule type" value="Genomic_DNA"/>
</dbReference>